<proteinExistence type="predicted"/>
<gene>
    <name evidence="2" type="ORF">LWI28_027325</name>
</gene>
<dbReference type="PANTHER" id="PTHR48258:SF8">
    <property type="entry name" value="DUF4216 DOMAIN-CONTAINING PROTEIN"/>
    <property type="match status" value="1"/>
</dbReference>
<evidence type="ECO:0000313" key="2">
    <source>
        <dbReference type="EMBL" id="KAI9154510.1"/>
    </source>
</evidence>
<evidence type="ECO:0000259" key="1">
    <source>
        <dbReference type="Pfam" id="PF13960"/>
    </source>
</evidence>
<accession>A0AAD5I893</accession>
<dbReference type="PANTHER" id="PTHR48258">
    <property type="entry name" value="DUF4218 DOMAIN-CONTAINING PROTEIN-RELATED"/>
    <property type="match status" value="1"/>
</dbReference>
<dbReference type="Proteomes" id="UP001064489">
    <property type="component" value="Chromosome 11"/>
</dbReference>
<dbReference type="InterPro" id="IPR025452">
    <property type="entry name" value="DUF4218"/>
</dbReference>
<reference evidence="2" key="1">
    <citation type="journal article" date="2022" name="Plant J.">
        <title>Strategies of tolerance reflected in two North American maple genomes.</title>
        <authorList>
            <person name="McEvoy S.L."/>
            <person name="Sezen U.U."/>
            <person name="Trouern-Trend A."/>
            <person name="McMahon S.M."/>
            <person name="Schaberg P.G."/>
            <person name="Yang J."/>
            <person name="Wegrzyn J.L."/>
            <person name="Swenson N.G."/>
        </authorList>
    </citation>
    <scope>NUCLEOTIDE SEQUENCE</scope>
    <source>
        <strain evidence="2">91603</strain>
    </source>
</reference>
<dbReference type="EMBL" id="JAJSOW010000108">
    <property type="protein sequence ID" value="KAI9154510.1"/>
    <property type="molecule type" value="Genomic_DNA"/>
</dbReference>
<keyword evidence="3" id="KW-1185">Reference proteome</keyword>
<name>A0AAD5I893_ACENE</name>
<dbReference type="Pfam" id="PF13960">
    <property type="entry name" value="DUF4218"/>
    <property type="match status" value="1"/>
</dbReference>
<comment type="caution">
    <text evidence="2">The sequence shown here is derived from an EMBL/GenBank/DDBJ whole genome shotgun (WGS) entry which is preliminary data.</text>
</comment>
<protein>
    <recommendedName>
        <fullName evidence="1">DUF4218 domain-containing protein</fullName>
    </recommendedName>
</protein>
<evidence type="ECO:0000313" key="3">
    <source>
        <dbReference type="Proteomes" id="UP001064489"/>
    </source>
</evidence>
<dbReference type="AlphaFoldDB" id="A0AAD5I893"/>
<organism evidence="2 3">
    <name type="scientific">Acer negundo</name>
    <name type="common">Box elder</name>
    <dbReference type="NCBI Taxonomy" id="4023"/>
    <lineage>
        <taxon>Eukaryota</taxon>
        <taxon>Viridiplantae</taxon>
        <taxon>Streptophyta</taxon>
        <taxon>Embryophyta</taxon>
        <taxon>Tracheophyta</taxon>
        <taxon>Spermatophyta</taxon>
        <taxon>Magnoliopsida</taxon>
        <taxon>eudicotyledons</taxon>
        <taxon>Gunneridae</taxon>
        <taxon>Pentapetalae</taxon>
        <taxon>rosids</taxon>
        <taxon>malvids</taxon>
        <taxon>Sapindales</taxon>
        <taxon>Sapindaceae</taxon>
        <taxon>Hippocastanoideae</taxon>
        <taxon>Acereae</taxon>
        <taxon>Acer</taxon>
    </lineage>
</organism>
<feature type="domain" description="DUF4218" evidence="1">
    <location>
        <begin position="2"/>
        <end position="48"/>
    </location>
</feature>
<reference evidence="2" key="2">
    <citation type="submission" date="2023-02" db="EMBL/GenBank/DDBJ databases">
        <authorList>
            <person name="Swenson N.G."/>
            <person name="Wegrzyn J.L."/>
            <person name="Mcevoy S.L."/>
        </authorList>
    </citation>
    <scope>NUCLEOTIDE SEQUENCE</scope>
    <source>
        <strain evidence="2">91603</strain>
        <tissue evidence="2">Leaf</tissue>
    </source>
</reference>
<sequence length="157" mass="17695">MKTLKGYVHNRNQPEGCIAECYIAEEAIEFCTEYFSNISTIGNPYEKNNNIQVGKPLSEGQNVVVDHGELLQAHLYVLYNTTEVQPYIEIVTMDDDMPSTNKKKRKDCIERNGKIVVESILDGIPYGPGANALLKDLGKLARKIIPLTVNDWRKVPK</sequence>